<proteinExistence type="predicted"/>
<gene>
    <name evidence="1" type="ORF">KFE25_008912</name>
</gene>
<protein>
    <recommendedName>
        <fullName evidence="3">Right handed beta helix domain-containing protein</fullName>
    </recommendedName>
</protein>
<name>A0A8J5XWT1_DIALT</name>
<dbReference type="OrthoDB" id="10588496at2759"/>
<keyword evidence="2" id="KW-1185">Reference proteome</keyword>
<evidence type="ECO:0000313" key="2">
    <source>
        <dbReference type="Proteomes" id="UP000751190"/>
    </source>
</evidence>
<dbReference type="AlphaFoldDB" id="A0A8J5XWT1"/>
<sequence length="330" mass="34986">MVGLLVFIPAASAQAPLLDGMRLLDAGPSTHVVLVEETGYHIDTPVGECVEHSAPSGVVHALLSCTLHAAFRYCNALPRGQSGLIVLAPGRYHLETPLPAIAHALTLVGADAHFGSAPPVVLETRVEGGSAKADVRTPSAALPLVELATIDGMHEHRVLEIAPDVDVLVQHLAIANGHGDRGGGIKVLAGSGLVRLIDVHITSCTAVYGGALYSEARVDLRHSSMHANDASRCGGAIYTTARTLSADRSDFHNNRDACTRDKEVEILEAIKAEGTAMNVIVVGSAVALAPDVWVAEDSRMRDERRETKRMHADWLANGRPTGVRRYARGL</sequence>
<comment type="caution">
    <text evidence="1">The sequence shown here is derived from an EMBL/GenBank/DDBJ whole genome shotgun (WGS) entry which is preliminary data.</text>
</comment>
<dbReference type="Proteomes" id="UP000751190">
    <property type="component" value="Unassembled WGS sequence"/>
</dbReference>
<dbReference type="EMBL" id="JAGTXO010000001">
    <property type="protein sequence ID" value="KAG8470491.1"/>
    <property type="molecule type" value="Genomic_DNA"/>
</dbReference>
<dbReference type="InterPro" id="IPR011050">
    <property type="entry name" value="Pectin_lyase_fold/virulence"/>
</dbReference>
<dbReference type="SUPFAM" id="SSF51126">
    <property type="entry name" value="Pectin lyase-like"/>
    <property type="match status" value="1"/>
</dbReference>
<reference evidence="1" key="1">
    <citation type="submission" date="2021-05" db="EMBL/GenBank/DDBJ databases">
        <title>The genome of the haptophyte Pavlova lutheri (Diacronema luteri, Pavlovales) - a model for lipid biosynthesis in eukaryotic algae.</title>
        <authorList>
            <person name="Hulatt C.J."/>
            <person name="Posewitz M.C."/>
        </authorList>
    </citation>
    <scope>NUCLEOTIDE SEQUENCE</scope>
    <source>
        <strain evidence="1">NIVA-4/92</strain>
    </source>
</reference>
<evidence type="ECO:0008006" key="3">
    <source>
        <dbReference type="Google" id="ProtNLM"/>
    </source>
</evidence>
<evidence type="ECO:0000313" key="1">
    <source>
        <dbReference type="EMBL" id="KAG8470491.1"/>
    </source>
</evidence>
<accession>A0A8J5XWT1</accession>
<organism evidence="1 2">
    <name type="scientific">Diacronema lutheri</name>
    <name type="common">Unicellular marine alga</name>
    <name type="synonym">Monochrysis lutheri</name>
    <dbReference type="NCBI Taxonomy" id="2081491"/>
    <lineage>
        <taxon>Eukaryota</taxon>
        <taxon>Haptista</taxon>
        <taxon>Haptophyta</taxon>
        <taxon>Pavlovophyceae</taxon>
        <taxon>Pavlovales</taxon>
        <taxon>Pavlovaceae</taxon>
        <taxon>Diacronema</taxon>
    </lineage>
</organism>